<evidence type="ECO:0000256" key="13">
    <source>
        <dbReference type="RuleBase" id="RU000679"/>
    </source>
</evidence>
<feature type="transmembrane region" description="Helical" evidence="14">
    <location>
        <begin position="305"/>
        <end position="327"/>
    </location>
</feature>
<evidence type="ECO:0000256" key="14">
    <source>
        <dbReference type="SAM" id="Phobius"/>
    </source>
</evidence>
<keyword evidence="11 13" id="KW-0739">Sodium transport</keyword>
<dbReference type="Pfam" id="PF00858">
    <property type="entry name" value="ASC"/>
    <property type="match status" value="1"/>
</dbReference>
<keyword evidence="10" id="KW-0325">Glycoprotein</keyword>
<evidence type="ECO:0000256" key="8">
    <source>
        <dbReference type="ARBA" id="ARBA00023065"/>
    </source>
</evidence>
<name>A0AAV5UHY7_9BILA</name>
<evidence type="ECO:0000256" key="9">
    <source>
        <dbReference type="ARBA" id="ARBA00023136"/>
    </source>
</evidence>
<dbReference type="PRINTS" id="PR01078">
    <property type="entry name" value="AMINACHANNEL"/>
</dbReference>
<evidence type="ECO:0000256" key="7">
    <source>
        <dbReference type="ARBA" id="ARBA00023053"/>
    </source>
</evidence>
<evidence type="ECO:0000313" key="15">
    <source>
        <dbReference type="EMBL" id="GMT06589.1"/>
    </source>
</evidence>
<dbReference type="GO" id="GO:0015280">
    <property type="term" value="F:ligand-gated sodium channel activity"/>
    <property type="evidence" value="ECO:0007669"/>
    <property type="project" value="TreeGrafter"/>
</dbReference>
<organism evidence="15 16">
    <name type="scientific">Pristionchus entomophagus</name>
    <dbReference type="NCBI Taxonomy" id="358040"/>
    <lineage>
        <taxon>Eukaryota</taxon>
        <taxon>Metazoa</taxon>
        <taxon>Ecdysozoa</taxon>
        <taxon>Nematoda</taxon>
        <taxon>Chromadorea</taxon>
        <taxon>Rhabditida</taxon>
        <taxon>Rhabditina</taxon>
        <taxon>Diplogasteromorpha</taxon>
        <taxon>Diplogasteroidea</taxon>
        <taxon>Neodiplogasteridae</taxon>
        <taxon>Pristionchus</taxon>
    </lineage>
</organism>
<feature type="non-terminal residue" evidence="15">
    <location>
        <position position="331"/>
    </location>
</feature>
<comment type="similarity">
    <text evidence="2 13">Belongs to the amiloride-sensitive sodium channel (TC 1.A.6) family.</text>
</comment>
<evidence type="ECO:0000256" key="6">
    <source>
        <dbReference type="ARBA" id="ARBA00022989"/>
    </source>
</evidence>
<dbReference type="GO" id="GO:0005886">
    <property type="term" value="C:plasma membrane"/>
    <property type="evidence" value="ECO:0007669"/>
    <property type="project" value="TreeGrafter"/>
</dbReference>
<sequence>FQIIRTAQKSPAALLDVLPLLMAFLTPQQKKDMSWALDEIIDSIDYELKEVDYQFAFTQIVDDVLGNCYTFNYANKTNSFDGLYHTRFAGQSRDFSIMVKLDPTEQVAWIESAAISTYIHAPGTPPTEGVLYSLRAAASDVIAMQKSITNLIDKCIKSRADLKQNYYADGDYTTDGCYSACYQDKVLEKCGCMDARYKKADSASQCLFKDNDCINGVTATYGEPSHWPTCKCPNPCYQETYKVDSTRAALPFKIPNCDNVTDGCPDLSQTIARLTIYMESLESQVFVEMEKMTLSTFLSQFGGQMGFLLGMSIVGILEIFILCGTLGKDQC</sequence>
<dbReference type="PANTHER" id="PTHR11690">
    <property type="entry name" value="AMILORIDE-SENSITIVE SODIUM CHANNEL-RELATED"/>
    <property type="match status" value="1"/>
</dbReference>
<reference evidence="15" key="1">
    <citation type="submission" date="2023-10" db="EMBL/GenBank/DDBJ databases">
        <title>Genome assembly of Pristionchus species.</title>
        <authorList>
            <person name="Yoshida K."/>
            <person name="Sommer R.J."/>
        </authorList>
    </citation>
    <scope>NUCLEOTIDE SEQUENCE</scope>
    <source>
        <strain evidence="15">RS0144</strain>
    </source>
</reference>
<proteinExistence type="inferred from homology"/>
<evidence type="ECO:0000256" key="4">
    <source>
        <dbReference type="ARBA" id="ARBA00022461"/>
    </source>
</evidence>
<keyword evidence="3 13" id="KW-0813">Transport</keyword>
<comment type="caution">
    <text evidence="15">The sequence shown here is derived from an EMBL/GenBank/DDBJ whole genome shotgun (WGS) entry which is preliminary data.</text>
</comment>
<feature type="non-terminal residue" evidence="15">
    <location>
        <position position="1"/>
    </location>
</feature>
<evidence type="ECO:0000256" key="11">
    <source>
        <dbReference type="ARBA" id="ARBA00023201"/>
    </source>
</evidence>
<evidence type="ECO:0000256" key="12">
    <source>
        <dbReference type="ARBA" id="ARBA00023303"/>
    </source>
</evidence>
<keyword evidence="4 13" id="KW-0894">Sodium channel</keyword>
<accession>A0AAV5UHY7</accession>
<evidence type="ECO:0000256" key="5">
    <source>
        <dbReference type="ARBA" id="ARBA00022692"/>
    </source>
</evidence>
<evidence type="ECO:0000256" key="2">
    <source>
        <dbReference type="ARBA" id="ARBA00007193"/>
    </source>
</evidence>
<dbReference type="InterPro" id="IPR001873">
    <property type="entry name" value="ENaC"/>
</dbReference>
<dbReference type="PANTHER" id="PTHR11690:SF282">
    <property type="entry name" value="DEGENERIN-LIKE PROTEIN ASIC-1"/>
    <property type="match status" value="1"/>
</dbReference>
<evidence type="ECO:0000256" key="3">
    <source>
        <dbReference type="ARBA" id="ARBA00022448"/>
    </source>
</evidence>
<keyword evidence="8 13" id="KW-0406">Ion transport</keyword>
<dbReference type="Gene3D" id="1.10.287.820">
    <property type="entry name" value="Acid-sensing ion channel domain"/>
    <property type="match status" value="1"/>
</dbReference>
<evidence type="ECO:0000256" key="10">
    <source>
        <dbReference type="ARBA" id="ARBA00023180"/>
    </source>
</evidence>
<evidence type="ECO:0000256" key="1">
    <source>
        <dbReference type="ARBA" id="ARBA00004141"/>
    </source>
</evidence>
<gene>
    <name evidence="15" type="ORF">PENTCL1PPCAC_28763</name>
</gene>
<dbReference type="Proteomes" id="UP001432027">
    <property type="component" value="Unassembled WGS sequence"/>
</dbReference>
<protein>
    <recommendedName>
        <fullName evidence="17">Ion channel</fullName>
    </recommendedName>
</protein>
<keyword evidence="16" id="KW-1185">Reference proteome</keyword>
<dbReference type="AlphaFoldDB" id="A0AAV5UHY7"/>
<keyword evidence="5 13" id="KW-0812">Transmembrane</keyword>
<keyword evidence="6 14" id="KW-1133">Transmembrane helix</keyword>
<comment type="subcellular location">
    <subcellularLocation>
        <location evidence="1">Membrane</location>
        <topology evidence="1">Multi-pass membrane protein</topology>
    </subcellularLocation>
</comment>
<keyword evidence="9 14" id="KW-0472">Membrane</keyword>
<dbReference type="Gene3D" id="1.10.287.770">
    <property type="entry name" value="YojJ-like"/>
    <property type="match status" value="1"/>
</dbReference>
<evidence type="ECO:0000313" key="16">
    <source>
        <dbReference type="Proteomes" id="UP001432027"/>
    </source>
</evidence>
<keyword evidence="12 13" id="KW-0407">Ion channel</keyword>
<keyword evidence="7" id="KW-0915">Sodium</keyword>
<dbReference type="EMBL" id="BTSX01000006">
    <property type="protein sequence ID" value="GMT06589.1"/>
    <property type="molecule type" value="Genomic_DNA"/>
</dbReference>
<evidence type="ECO:0008006" key="17">
    <source>
        <dbReference type="Google" id="ProtNLM"/>
    </source>
</evidence>